<keyword evidence="3" id="KW-1185">Reference proteome</keyword>
<evidence type="ECO:0000259" key="1">
    <source>
        <dbReference type="Pfam" id="PF08241"/>
    </source>
</evidence>
<dbReference type="Proteomes" id="UP000787635">
    <property type="component" value="Unassembled WGS sequence"/>
</dbReference>
<dbReference type="InterPro" id="IPR029063">
    <property type="entry name" value="SAM-dependent_MTases_sf"/>
</dbReference>
<evidence type="ECO:0000313" key="3">
    <source>
        <dbReference type="Proteomes" id="UP000787635"/>
    </source>
</evidence>
<sequence>MSPGAPAALAVRLAGLAAMLDAAALVPGLRVLDYGSRDGWSGTLLEASGCQACFAAPPGSAAPPGHLLHDGIRLDLPAASQDRVLCHRALFAADDPGGLLADFARILTPGGRAVLLEEAGGPEIAADRLRLAAEECGFVRLDRALFGQQALLLPPAAFTALLAEGPAEAAEIAALRALARPALEGVRLFVLHRAAGPAQDSLQREGLAAGIALLRARRVEQGFRLVLRITNTGDATWLPSGGQRGAVNLGLLLLQADGSLADQNWRRHRFLKAPLAPGEAVETGLLVPLPAGAQLSLDLVAEHVRWFSEPGTGQRVALPD</sequence>
<dbReference type="RefSeq" id="WP_168030702.1">
    <property type="nucleotide sequence ID" value="NZ_JAAVNE010000016.1"/>
</dbReference>
<accession>A0ABX1E319</accession>
<dbReference type="Pfam" id="PF08241">
    <property type="entry name" value="Methyltransf_11"/>
    <property type="match status" value="1"/>
</dbReference>
<dbReference type="SUPFAM" id="SSF53335">
    <property type="entry name" value="S-adenosyl-L-methionine-dependent methyltransferases"/>
    <property type="match status" value="1"/>
</dbReference>
<gene>
    <name evidence="2" type="ORF">HEQ75_11935</name>
</gene>
<organism evidence="2 3">
    <name type="scientific">Falsiroseomonas selenitidurans</name>
    <dbReference type="NCBI Taxonomy" id="2716335"/>
    <lineage>
        <taxon>Bacteria</taxon>
        <taxon>Pseudomonadati</taxon>
        <taxon>Pseudomonadota</taxon>
        <taxon>Alphaproteobacteria</taxon>
        <taxon>Acetobacterales</taxon>
        <taxon>Roseomonadaceae</taxon>
        <taxon>Falsiroseomonas</taxon>
    </lineage>
</organism>
<keyword evidence="2" id="KW-0808">Transferase</keyword>
<protein>
    <submittedName>
        <fullName evidence="2">Class I SAM-dependent methyltransferase</fullName>
    </submittedName>
</protein>
<keyword evidence="2" id="KW-0489">Methyltransferase</keyword>
<feature type="domain" description="Methyltransferase type 11" evidence="1">
    <location>
        <begin position="69"/>
        <end position="114"/>
    </location>
</feature>
<name>A0ABX1E319_9PROT</name>
<proteinExistence type="predicted"/>
<dbReference type="Gene3D" id="3.40.50.150">
    <property type="entry name" value="Vaccinia Virus protein VP39"/>
    <property type="match status" value="1"/>
</dbReference>
<dbReference type="GO" id="GO:0008168">
    <property type="term" value="F:methyltransferase activity"/>
    <property type="evidence" value="ECO:0007669"/>
    <property type="project" value="UniProtKB-KW"/>
</dbReference>
<dbReference type="EMBL" id="JAAVNE010000016">
    <property type="protein sequence ID" value="NKC31569.1"/>
    <property type="molecule type" value="Genomic_DNA"/>
</dbReference>
<dbReference type="GO" id="GO:0032259">
    <property type="term" value="P:methylation"/>
    <property type="evidence" value="ECO:0007669"/>
    <property type="project" value="UniProtKB-KW"/>
</dbReference>
<evidence type="ECO:0000313" key="2">
    <source>
        <dbReference type="EMBL" id="NKC31569.1"/>
    </source>
</evidence>
<reference evidence="2 3" key="1">
    <citation type="submission" date="2020-03" db="EMBL/GenBank/DDBJ databases">
        <title>Roseomonas selenitidurans sp. nov. isolated from urban soil.</title>
        <authorList>
            <person name="Liu H."/>
        </authorList>
    </citation>
    <scope>NUCLEOTIDE SEQUENCE [LARGE SCALE GENOMIC DNA]</scope>
    <source>
        <strain evidence="2 3">BU-1</strain>
    </source>
</reference>
<dbReference type="InterPro" id="IPR013216">
    <property type="entry name" value="Methyltransf_11"/>
</dbReference>
<comment type="caution">
    <text evidence="2">The sequence shown here is derived from an EMBL/GenBank/DDBJ whole genome shotgun (WGS) entry which is preliminary data.</text>
</comment>